<keyword evidence="3" id="KW-1185">Reference proteome</keyword>
<evidence type="ECO:0000313" key="2">
    <source>
        <dbReference type="EMBL" id="ELR65455.1"/>
    </source>
</evidence>
<evidence type="ECO:0000256" key="1">
    <source>
        <dbReference type="SAM" id="Phobius"/>
    </source>
</evidence>
<protein>
    <submittedName>
        <fullName evidence="2">Uncharacterized protein</fullName>
    </submittedName>
</protein>
<sequence>MFLSLLGVTFCVSLFVCFIVSRLFEKPLDGILERIVADDIAYAWTKYLKFAIYVVGISGGVRIYYLENFLRTPTEDFAPPVLNTDRWVLEIYRTVIESLQSIAWMLLIFFIFALIAYVIVRVFELRTGKSVKPD</sequence>
<feature type="transmembrane region" description="Helical" evidence="1">
    <location>
        <begin position="6"/>
        <end position="24"/>
    </location>
</feature>
<keyword evidence="1" id="KW-0812">Transmembrane</keyword>
<organism evidence="2 3">
    <name type="scientific">Photobacterium marinum</name>
    <dbReference type="NCBI Taxonomy" id="1056511"/>
    <lineage>
        <taxon>Bacteria</taxon>
        <taxon>Pseudomonadati</taxon>
        <taxon>Pseudomonadota</taxon>
        <taxon>Gammaproteobacteria</taxon>
        <taxon>Vibrionales</taxon>
        <taxon>Vibrionaceae</taxon>
        <taxon>Photobacterium</taxon>
    </lineage>
</organism>
<dbReference type="Proteomes" id="UP000011134">
    <property type="component" value="Unassembled WGS sequence"/>
</dbReference>
<keyword evidence="1" id="KW-1133">Transmembrane helix</keyword>
<dbReference type="AlphaFoldDB" id="L8J998"/>
<feature type="transmembrane region" description="Helical" evidence="1">
    <location>
        <begin position="47"/>
        <end position="65"/>
    </location>
</feature>
<reference evidence="2 3" key="1">
    <citation type="submission" date="2012-12" db="EMBL/GenBank/DDBJ databases">
        <title>Genome Assembly of Photobacterium sp. AK15.</title>
        <authorList>
            <person name="Khatri I."/>
            <person name="Vaidya B."/>
            <person name="Srinivas T.N.R."/>
            <person name="Subramanian S."/>
            <person name="Pinnaka A."/>
        </authorList>
    </citation>
    <scope>NUCLEOTIDE SEQUENCE [LARGE SCALE GENOMIC DNA]</scope>
    <source>
        <strain evidence="2 3">AK15</strain>
    </source>
</reference>
<feature type="transmembrane region" description="Helical" evidence="1">
    <location>
        <begin position="102"/>
        <end position="123"/>
    </location>
</feature>
<dbReference type="RefSeq" id="WP_007466243.1">
    <property type="nucleotide sequence ID" value="NZ_AMZO01000018.1"/>
</dbReference>
<keyword evidence="1" id="KW-0472">Membrane</keyword>
<accession>L8J998</accession>
<dbReference type="EMBL" id="AMZO01000018">
    <property type="protein sequence ID" value="ELR65455.1"/>
    <property type="molecule type" value="Genomic_DNA"/>
</dbReference>
<comment type="caution">
    <text evidence="2">The sequence shown here is derived from an EMBL/GenBank/DDBJ whole genome shotgun (WGS) entry which is preliminary data.</text>
</comment>
<name>L8J998_9GAMM</name>
<proteinExistence type="predicted"/>
<dbReference type="PATRIC" id="fig|1056511.3.peg.2562"/>
<dbReference type="OrthoDB" id="2111593at2"/>
<evidence type="ECO:0000313" key="3">
    <source>
        <dbReference type="Proteomes" id="UP000011134"/>
    </source>
</evidence>
<gene>
    <name evidence="2" type="ORF">C942_01069</name>
</gene>